<dbReference type="PANTHER" id="PTHR44068:SF11">
    <property type="entry name" value="GERANYL DIPHOSPHATE 2-C-METHYLTRANSFERASE"/>
    <property type="match status" value="1"/>
</dbReference>
<dbReference type="Proteomes" id="UP000318081">
    <property type="component" value="Chromosome"/>
</dbReference>
<organism evidence="3 4">
    <name type="scientific">Stieleria magnilauensis</name>
    <dbReference type="NCBI Taxonomy" id="2527963"/>
    <lineage>
        <taxon>Bacteria</taxon>
        <taxon>Pseudomonadati</taxon>
        <taxon>Planctomycetota</taxon>
        <taxon>Planctomycetia</taxon>
        <taxon>Pirellulales</taxon>
        <taxon>Pirellulaceae</taxon>
        <taxon>Stieleria</taxon>
    </lineage>
</organism>
<keyword evidence="1 3" id="KW-0808">Transferase</keyword>
<dbReference type="EMBL" id="CP036432">
    <property type="protein sequence ID" value="QDV85420.1"/>
    <property type="molecule type" value="Genomic_DNA"/>
</dbReference>
<dbReference type="GO" id="GO:0008168">
    <property type="term" value="F:methyltransferase activity"/>
    <property type="evidence" value="ECO:0007669"/>
    <property type="project" value="UniProtKB-KW"/>
</dbReference>
<sequence length="98" mass="10948">MLEQAAAKHVESQVDLHEACVTVLPFPDGEFDCVFCINSFHYFTEPQSSLLEIHRVIREGGRLILVDWCDDYLVCKLCSLSLSLADTVAEAIGSDDEE</sequence>
<dbReference type="PANTHER" id="PTHR44068">
    <property type="entry name" value="ZGC:194242"/>
    <property type="match status" value="1"/>
</dbReference>
<keyword evidence="4" id="KW-1185">Reference proteome</keyword>
<dbReference type="InterPro" id="IPR013216">
    <property type="entry name" value="Methyltransf_11"/>
</dbReference>
<name>A0ABX5XWU3_9BACT</name>
<evidence type="ECO:0000313" key="3">
    <source>
        <dbReference type="EMBL" id="QDV85420.1"/>
    </source>
</evidence>
<evidence type="ECO:0000256" key="1">
    <source>
        <dbReference type="ARBA" id="ARBA00022679"/>
    </source>
</evidence>
<proteinExistence type="predicted"/>
<evidence type="ECO:0000313" key="4">
    <source>
        <dbReference type="Proteomes" id="UP000318081"/>
    </source>
</evidence>
<reference evidence="3 4" key="1">
    <citation type="submission" date="2019-02" db="EMBL/GenBank/DDBJ databases">
        <title>Deep-cultivation of Planctomycetes and their phenomic and genomic characterization uncovers novel biology.</title>
        <authorList>
            <person name="Wiegand S."/>
            <person name="Jogler M."/>
            <person name="Boedeker C."/>
            <person name="Pinto D."/>
            <person name="Vollmers J."/>
            <person name="Rivas-Marin E."/>
            <person name="Kohn T."/>
            <person name="Peeters S.H."/>
            <person name="Heuer A."/>
            <person name="Rast P."/>
            <person name="Oberbeckmann S."/>
            <person name="Bunk B."/>
            <person name="Jeske O."/>
            <person name="Meyerdierks A."/>
            <person name="Storesund J.E."/>
            <person name="Kallscheuer N."/>
            <person name="Luecker S."/>
            <person name="Lage O.M."/>
            <person name="Pohl T."/>
            <person name="Merkel B.J."/>
            <person name="Hornburger P."/>
            <person name="Mueller R.-W."/>
            <person name="Bruemmer F."/>
            <person name="Labrenz M."/>
            <person name="Spormann A.M."/>
            <person name="Op den Camp H."/>
            <person name="Overmann J."/>
            <person name="Amann R."/>
            <person name="Jetten M.S.M."/>
            <person name="Mascher T."/>
            <person name="Medema M.H."/>
            <person name="Devos D.P."/>
            <person name="Kaster A.-K."/>
            <person name="Ovreas L."/>
            <person name="Rohde M."/>
            <person name="Galperin M.Y."/>
            <person name="Jogler C."/>
        </authorList>
    </citation>
    <scope>NUCLEOTIDE SEQUENCE [LARGE SCALE GENOMIC DNA]</scope>
    <source>
        <strain evidence="3 4">TBK1r</strain>
    </source>
</reference>
<gene>
    <name evidence="3" type="primary">ycgJ_2</name>
    <name evidence="3" type="ORF">TBK1r_44010</name>
</gene>
<dbReference type="EC" id="2.1.1.-" evidence="3"/>
<protein>
    <submittedName>
        <fullName evidence="3">Methyltransferase YcgJ</fullName>
        <ecNumber evidence="3">2.1.1.-</ecNumber>
    </submittedName>
</protein>
<feature type="domain" description="Methyltransferase type 11" evidence="2">
    <location>
        <begin position="1"/>
        <end position="65"/>
    </location>
</feature>
<dbReference type="GO" id="GO:0032259">
    <property type="term" value="P:methylation"/>
    <property type="evidence" value="ECO:0007669"/>
    <property type="project" value="UniProtKB-KW"/>
</dbReference>
<dbReference type="SUPFAM" id="SSF53335">
    <property type="entry name" value="S-adenosyl-L-methionine-dependent methyltransferases"/>
    <property type="match status" value="1"/>
</dbReference>
<accession>A0ABX5XWU3</accession>
<dbReference type="InterPro" id="IPR029063">
    <property type="entry name" value="SAM-dependent_MTases_sf"/>
</dbReference>
<evidence type="ECO:0000259" key="2">
    <source>
        <dbReference type="Pfam" id="PF08241"/>
    </source>
</evidence>
<dbReference type="Gene3D" id="3.40.50.150">
    <property type="entry name" value="Vaccinia Virus protein VP39"/>
    <property type="match status" value="1"/>
</dbReference>
<dbReference type="InterPro" id="IPR050447">
    <property type="entry name" value="Erg6_SMT_methyltransf"/>
</dbReference>
<dbReference type="Pfam" id="PF08241">
    <property type="entry name" value="Methyltransf_11"/>
    <property type="match status" value="1"/>
</dbReference>
<dbReference type="CDD" id="cd02440">
    <property type="entry name" value="AdoMet_MTases"/>
    <property type="match status" value="1"/>
</dbReference>
<keyword evidence="3" id="KW-0489">Methyltransferase</keyword>